<proteinExistence type="predicted"/>
<dbReference type="GO" id="GO:0003677">
    <property type="term" value="F:DNA binding"/>
    <property type="evidence" value="ECO:0007669"/>
    <property type="project" value="UniProtKB-KW"/>
</dbReference>
<protein>
    <submittedName>
        <fullName evidence="6">Sigma-70 family RNA polymerase sigma factor</fullName>
    </submittedName>
</protein>
<dbReference type="EMBL" id="CP106878">
    <property type="protein sequence ID" value="WAA09758.1"/>
    <property type="molecule type" value="Genomic_DNA"/>
</dbReference>
<dbReference type="PANTHER" id="PTHR30385:SF4">
    <property type="entry name" value="RNA POLYMERASE SIGMA-E FACTOR"/>
    <property type="match status" value="1"/>
</dbReference>
<name>A0A9E8LU99_9BACI</name>
<dbReference type="InterPro" id="IPR013324">
    <property type="entry name" value="RNA_pol_sigma_r3/r4-like"/>
</dbReference>
<dbReference type="KEGG" id="faf:OE104_14810"/>
<evidence type="ECO:0000256" key="2">
    <source>
        <dbReference type="ARBA" id="ARBA00023082"/>
    </source>
</evidence>
<dbReference type="InterPro" id="IPR007627">
    <property type="entry name" value="RNA_pol_sigma70_r2"/>
</dbReference>
<evidence type="ECO:0000256" key="1">
    <source>
        <dbReference type="ARBA" id="ARBA00023015"/>
    </source>
</evidence>
<dbReference type="GO" id="GO:0006352">
    <property type="term" value="P:DNA-templated transcription initiation"/>
    <property type="evidence" value="ECO:0007669"/>
    <property type="project" value="InterPro"/>
</dbReference>
<feature type="domain" description="RNA polymerase sigma-70 region 2" evidence="5">
    <location>
        <begin position="9"/>
        <end position="74"/>
    </location>
</feature>
<keyword evidence="2" id="KW-0731">Sigma factor</keyword>
<dbReference type="RefSeq" id="WP_275417541.1">
    <property type="nucleotide sequence ID" value="NZ_CP106878.1"/>
</dbReference>
<evidence type="ECO:0000313" key="6">
    <source>
        <dbReference type="EMBL" id="WAA09758.1"/>
    </source>
</evidence>
<dbReference type="InterPro" id="IPR013325">
    <property type="entry name" value="RNA_pol_sigma_r2"/>
</dbReference>
<keyword evidence="7" id="KW-1185">Reference proteome</keyword>
<evidence type="ECO:0000256" key="4">
    <source>
        <dbReference type="ARBA" id="ARBA00023163"/>
    </source>
</evidence>
<dbReference type="InterPro" id="IPR014284">
    <property type="entry name" value="RNA_pol_sigma-70_dom"/>
</dbReference>
<organism evidence="6 7">
    <name type="scientific">Fervidibacillus albus</name>
    <dbReference type="NCBI Taxonomy" id="2980026"/>
    <lineage>
        <taxon>Bacteria</taxon>
        <taxon>Bacillati</taxon>
        <taxon>Bacillota</taxon>
        <taxon>Bacilli</taxon>
        <taxon>Bacillales</taxon>
        <taxon>Bacillaceae</taxon>
        <taxon>Fervidibacillus</taxon>
    </lineage>
</organism>
<keyword evidence="3" id="KW-0238">DNA-binding</keyword>
<evidence type="ECO:0000256" key="3">
    <source>
        <dbReference type="ARBA" id="ARBA00023125"/>
    </source>
</evidence>
<dbReference type="AlphaFoldDB" id="A0A9E8LU99"/>
<gene>
    <name evidence="6" type="ORF">OE104_14810</name>
</gene>
<dbReference type="InterPro" id="IPR036388">
    <property type="entry name" value="WH-like_DNA-bd_sf"/>
</dbReference>
<dbReference type="Proteomes" id="UP001164718">
    <property type="component" value="Chromosome"/>
</dbReference>
<dbReference type="Gene3D" id="1.10.10.10">
    <property type="entry name" value="Winged helix-like DNA-binding domain superfamily/Winged helix DNA-binding domain"/>
    <property type="match status" value="1"/>
</dbReference>
<evidence type="ECO:0000313" key="7">
    <source>
        <dbReference type="Proteomes" id="UP001164718"/>
    </source>
</evidence>
<dbReference type="SUPFAM" id="SSF88659">
    <property type="entry name" value="Sigma3 and sigma4 domains of RNA polymerase sigma factors"/>
    <property type="match status" value="1"/>
</dbReference>
<dbReference type="Gene3D" id="1.10.1740.10">
    <property type="match status" value="1"/>
</dbReference>
<dbReference type="GO" id="GO:0016987">
    <property type="term" value="F:sigma factor activity"/>
    <property type="evidence" value="ECO:0007669"/>
    <property type="project" value="UniProtKB-KW"/>
</dbReference>
<dbReference type="NCBIfam" id="TIGR02937">
    <property type="entry name" value="sigma70-ECF"/>
    <property type="match status" value="1"/>
</dbReference>
<dbReference type="SUPFAM" id="SSF88946">
    <property type="entry name" value="Sigma2 domain of RNA polymerase sigma factors"/>
    <property type="match status" value="1"/>
</dbReference>
<dbReference type="Pfam" id="PF04542">
    <property type="entry name" value="Sigma70_r2"/>
    <property type="match status" value="1"/>
</dbReference>
<evidence type="ECO:0000259" key="5">
    <source>
        <dbReference type="Pfam" id="PF04542"/>
    </source>
</evidence>
<keyword evidence="4" id="KW-0804">Transcription</keyword>
<sequence length="162" mass="19717">MNHFEEIAKEMRPMIFSIIRGLNIYKNHEEYFQIGLIGLWKAYEAYNHEKGSFSTFAYHYIRGMILTELRKEMRKEKRELQIQDEEWKKIGGMTDTDISFHRLMMEEWMDKLPEKKRQLAHLYFYEGIGLKEIAAQFKIGYSTAKLWKREVIAFFKKEMKRE</sequence>
<reference evidence="6" key="1">
    <citation type="submission" date="2022-09" db="EMBL/GenBank/DDBJ databases">
        <title>Complete Genomes of Fervidibacillus albus and Fervidibacillus halotolerans isolated from tidal flat sediments.</title>
        <authorList>
            <person name="Kwon K.K."/>
            <person name="Yang S.-H."/>
            <person name="Park M.J."/>
            <person name="Oh H.-M."/>
        </authorList>
    </citation>
    <scope>NUCLEOTIDE SEQUENCE</scope>
    <source>
        <strain evidence="6">MEBiC13591</strain>
    </source>
</reference>
<dbReference type="PANTHER" id="PTHR30385">
    <property type="entry name" value="SIGMA FACTOR F FLAGELLAR"/>
    <property type="match status" value="1"/>
</dbReference>
<accession>A0A9E8LU99</accession>
<keyword evidence="1" id="KW-0805">Transcription regulation</keyword>